<proteinExistence type="predicted"/>
<evidence type="ECO:0000313" key="7">
    <source>
        <dbReference type="Proteomes" id="UP000306102"/>
    </source>
</evidence>
<evidence type="ECO:0000256" key="1">
    <source>
        <dbReference type="ARBA" id="ARBA00022729"/>
    </source>
</evidence>
<reference evidence="6 7" key="1">
    <citation type="journal article" date="2018" name="Proc. Natl. Acad. Sci. U.S.A.">
        <title>Draft genome sequence of Camellia sinensis var. sinensis provides insights into the evolution of the tea genome and tea quality.</title>
        <authorList>
            <person name="Wei C."/>
            <person name="Yang H."/>
            <person name="Wang S."/>
            <person name="Zhao J."/>
            <person name="Liu C."/>
            <person name="Gao L."/>
            <person name="Xia E."/>
            <person name="Lu Y."/>
            <person name="Tai Y."/>
            <person name="She G."/>
            <person name="Sun J."/>
            <person name="Cao H."/>
            <person name="Tong W."/>
            <person name="Gao Q."/>
            <person name="Li Y."/>
            <person name="Deng W."/>
            <person name="Jiang X."/>
            <person name="Wang W."/>
            <person name="Chen Q."/>
            <person name="Zhang S."/>
            <person name="Li H."/>
            <person name="Wu J."/>
            <person name="Wang P."/>
            <person name="Li P."/>
            <person name="Shi C."/>
            <person name="Zheng F."/>
            <person name="Jian J."/>
            <person name="Huang B."/>
            <person name="Shan D."/>
            <person name="Shi M."/>
            <person name="Fang C."/>
            <person name="Yue Y."/>
            <person name="Li F."/>
            <person name="Li D."/>
            <person name="Wei S."/>
            <person name="Han B."/>
            <person name="Jiang C."/>
            <person name="Yin Y."/>
            <person name="Xia T."/>
            <person name="Zhang Z."/>
            <person name="Bennetzen J.L."/>
            <person name="Zhao S."/>
            <person name="Wan X."/>
        </authorList>
    </citation>
    <scope>NUCLEOTIDE SEQUENCE [LARGE SCALE GENOMIC DNA]</scope>
    <source>
        <strain evidence="7">cv. Shuchazao</strain>
        <tissue evidence="6">Leaf</tissue>
    </source>
</reference>
<organism evidence="6 7">
    <name type="scientific">Camellia sinensis var. sinensis</name>
    <name type="common">China tea</name>
    <dbReference type="NCBI Taxonomy" id="542762"/>
    <lineage>
        <taxon>Eukaryota</taxon>
        <taxon>Viridiplantae</taxon>
        <taxon>Streptophyta</taxon>
        <taxon>Embryophyta</taxon>
        <taxon>Tracheophyta</taxon>
        <taxon>Spermatophyta</taxon>
        <taxon>Magnoliopsida</taxon>
        <taxon>eudicotyledons</taxon>
        <taxon>Gunneridae</taxon>
        <taxon>Pentapetalae</taxon>
        <taxon>asterids</taxon>
        <taxon>Ericales</taxon>
        <taxon>Theaceae</taxon>
        <taxon>Camellia</taxon>
    </lineage>
</organism>
<evidence type="ECO:0000313" key="6">
    <source>
        <dbReference type="EMBL" id="THG01842.1"/>
    </source>
</evidence>
<dbReference type="GO" id="GO:0048544">
    <property type="term" value="P:recognition of pollen"/>
    <property type="evidence" value="ECO:0007669"/>
    <property type="project" value="InterPro"/>
</dbReference>
<dbReference type="InterPro" id="IPR036426">
    <property type="entry name" value="Bulb-type_lectin_dom_sf"/>
</dbReference>
<keyword evidence="7" id="KW-1185">Reference proteome</keyword>
<sequence>MNTVWLTNVSVHSNNSIAVPSDKGDPTLKDSVSGLTLLESFNYPCETFLPCMMLGLNTKTGEKHFLPSWKTEDPIAWKVCLWNYTPQVFIWNGSRPYSRSGTVNIMHWDEQVKIWHVGWNVLVHPCDTHGVCGPSGLCNRDQSPNCECLKGFVPNSTEDSRKGNWAGGCVRNNELLCQKNTTSLASSGKAHNDGF</sequence>
<dbReference type="EMBL" id="SDRB02011309">
    <property type="protein sequence ID" value="THG01842.1"/>
    <property type="molecule type" value="Genomic_DNA"/>
</dbReference>
<feature type="domain" description="Bulb-type lectin" evidence="5">
    <location>
        <begin position="2"/>
        <end position="70"/>
    </location>
</feature>
<dbReference type="PANTHER" id="PTHR32444:SF250">
    <property type="entry name" value="NON-SPECIFIC SERINE_THREONINE PROTEIN KINASE"/>
    <property type="match status" value="1"/>
</dbReference>
<dbReference type="AlphaFoldDB" id="A0A4S4DGH8"/>
<dbReference type="Pfam" id="PF00954">
    <property type="entry name" value="S_locus_glycop"/>
    <property type="match status" value="1"/>
</dbReference>
<evidence type="ECO:0000259" key="5">
    <source>
        <dbReference type="Pfam" id="PF01453"/>
    </source>
</evidence>
<accession>A0A4S4DGH8</accession>
<keyword evidence="1" id="KW-0732">Signal</keyword>
<dbReference type="Proteomes" id="UP000306102">
    <property type="component" value="Unassembled WGS sequence"/>
</dbReference>
<protein>
    <recommendedName>
        <fullName evidence="8">EGF-like domain-containing protein</fullName>
    </recommendedName>
</protein>
<dbReference type="InterPro" id="IPR000858">
    <property type="entry name" value="S_locus_glycoprot_dom"/>
</dbReference>
<dbReference type="STRING" id="542762.A0A4S4DGH8"/>
<dbReference type="PANTHER" id="PTHR32444">
    <property type="entry name" value="BULB-TYPE LECTIN DOMAIN-CONTAINING PROTEIN"/>
    <property type="match status" value="1"/>
</dbReference>
<name>A0A4S4DGH8_CAMSN</name>
<gene>
    <name evidence="6" type="ORF">TEA_009993</name>
</gene>
<evidence type="ECO:0008006" key="8">
    <source>
        <dbReference type="Google" id="ProtNLM"/>
    </source>
</evidence>
<keyword evidence="3" id="KW-0325">Glycoprotein</keyword>
<keyword evidence="2" id="KW-1015">Disulfide bond</keyword>
<evidence type="ECO:0000256" key="3">
    <source>
        <dbReference type="ARBA" id="ARBA00023180"/>
    </source>
</evidence>
<feature type="domain" description="S-locus glycoprotein" evidence="4">
    <location>
        <begin position="99"/>
        <end position="155"/>
    </location>
</feature>
<comment type="caution">
    <text evidence="6">The sequence shown here is derived from an EMBL/GenBank/DDBJ whole genome shotgun (WGS) entry which is preliminary data.</text>
</comment>
<evidence type="ECO:0000259" key="4">
    <source>
        <dbReference type="Pfam" id="PF00954"/>
    </source>
</evidence>
<dbReference type="InterPro" id="IPR001480">
    <property type="entry name" value="Bulb-type_lectin_dom"/>
</dbReference>
<evidence type="ECO:0000256" key="2">
    <source>
        <dbReference type="ARBA" id="ARBA00023157"/>
    </source>
</evidence>
<dbReference type="Pfam" id="PF01453">
    <property type="entry name" value="B_lectin"/>
    <property type="match status" value="1"/>
</dbReference>
<dbReference type="SUPFAM" id="SSF51110">
    <property type="entry name" value="alpha-D-mannose-specific plant lectins"/>
    <property type="match status" value="1"/>
</dbReference>